<dbReference type="EMBL" id="JACQXR010000019">
    <property type="protein sequence ID" value="MBI4725937.1"/>
    <property type="molecule type" value="Genomic_DNA"/>
</dbReference>
<dbReference type="EC" id="2.1.1.77" evidence="7"/>
<dbReference type="InterPro" id="IPR029063">
    <property type="entry name" value="SAM-dependent_MTases_sf"/>
</dbReference>
<dbReference type="CDD" id="cd02440">
    <property type="entry name" value="AdoMet_MTases"/>
    <property type="match status" value="1"/>
</dbReference>
<dbReference type="GO" id="GO:0005737">
    <property type="term" value="C:cytoplasm"/>
    <property type="evidence" value="ECO:0007669"/>
    <property type="project" value="UniProtKB-SubCell"/>
</dbReference>
<name>A0A933I9S9_UNCT6</name>
<evidence type="ECO:0000256" key="6">
    <source>
        <dbReference type="ARBA" id="ARBA00022691"/>
    </source>
</evidence>
<keyword evidence="3 7" id="KW-0963">Cytoplasm</keyword>
<comment type="caution">
    <text evidence="8">The sequence shown here is derived from an EMBL/GenBank/DDBJ whole genome shotgun (WGS) entry which is preliminary data.</text>
</comment>
<comment type="function">
    <text evidence="7">Catalyzes the methyl esterification of L-isoaspartyl residues in peptides and proteins that result from spontaneous decomposition of normal L-aspartyl and L-asparaginyl residues. It plays a role in the repair and/or degradation of damaged proteins.</text>
</comment>
<protein>
    <recommendedName>
        <fullName evidence="7">Protein-L-isoaspartate O-methyltransferase</fullName>
        <ecNumber evidence="7">2.1.1.77</ecNumber>
    </recommendedName>
    <alternativeName>
        <fullName evidence="7">L-isoaspartyl protein carboxyl methyltransferase</fullName>
    </alternativeName>
    <alternativeName>
        <fullName evidence="7">Protein L-isoaspartyl methyltransferase</fullName>
    </alternativeName>
    <alternativeName>
        <fullName evidence="7">Protein-beta-aspartate methyltransferase</fullName>
        <shortName evidence="7">PIMT</shortName>
    </alternativeName>
</protein>
<dbReference type="SUPFAM" id="SSF53335">
    <property type="entry name" value="S-adenosyl-L-methionine-dependent methyltransferases"/>
    <property type="match status" value="1"/>
</dbReference>
<accession>A0A933I9S9</accession>
<reference evidence="8" key="1">
    <citation type="submission" date="2020-07" db="EMBL/GenBank/DDBJ databases">
        <title>Huge and variable diversity of episymbiotic CPR bacteria and DPANN archaea in groundwater ecosystems.</title>
        <authorList>
            <person name="He C.Y."/>
            <person name="Keren R."/>
            <person name="Whittaker M."/>
            <person name="Farag I.F."/>
            <person name="Doudna J."/>
            <person name="Cate J.H.D."/>
            <person name="Banfield J.F."/>
        </authorList>
    </citation>
    <scope>NUCLEOTIDE SEQUENCE</scope>
    <source>
        <strain evidence="8">NC_groundwater_1520_Pr4_B-0.1um_53_5</strain>
    </source>
</reference>
<comment type="subcellular location">
    <subcellularLocation>
        <location evidence="1 7">Cytoplasm</location>
    </subcellularLocation>
</comment>
<dbReference type="Proteomes" id="UP000736328">
    <property type="component" value="Unassembled WGS sequence"/>
</dbReference>
<dbReference type="PANTHER" id="PTHR11579">
    <property type="entry name" value="PROTEIN-L-ISOASPARTATE O-METHYLTRANSFERASE"/>
    <property type="match status" value="1"/>
</dbReference>
<feature type="active site" evidence="7">
    <location>
        <position position="61"/>
    </location>
</feature>
<gene>
    <name evidence="7" type="primary">pcm</name>
    <name evidence="8" type="ORF">HY768_01700</name>
</gene>
<dbReference type="GO" id="GO:0004719">
    <property type="term" value="F:protein-L-isoaspartate (D-aspartate) O-methyltransferase activity"/>
    <property type="evidence" value="ECO:0007669"/>
    <property type="project" value="UniProtKB-UniRule"/>
</dbReference>
<proteinExistence type="inferred from homology"/>
<keyword evidence="5 7" id="KW-0808">Transferase</keyword>
<keyword evidence="6 7" id="KW-0949">S-adenosyl-L-methionine</keyword>
<dbReference type="Pfam" id="PF01135">
    <property type="entry name" value="PCMT"/>
    <property type="match status" value="1"/>
</dbReference>
<dbReference type="NCBIfam" id="TIGR00080">
    <property type="entry name" value="pimt"/>
    <property type="match status" value="1"/>
</dbReference>
<dbReference type="PROSITE" id="PS01279">
    <property type="entry name" value="PCMT"/>
    <property type="match status" value="1"/>
</dbReference>
<dbReference type="NCBIfam" id="NF001453">
    <property type="entry name" value="PRK00312.1"/>
    <property type="match status" value="1"/>
</dbReference>
<evidence type="ECO:0000313" key="9">
    <source>
        <dbReference type="Proteomes" id="UP000736328"/>
    </source>
</evidence>
<dbReference type="GO" id="GO:0030091">
    <property type="term" value="P:protein repair"/>
    <property type="evidence" value="ECO:0007669"/>
    <property type="project" value="UniProtKB-UniRule"/>
</dbReference>
<evidence type="ECO:0000256" key="7">
    <source>
        <dbReference type="HAMAP-Rule" id="MF_00090"/>
    </source>
</evidence>
<dbReference type="HAMAP" id="MF_00090">
    <property type="entry name" value="PIMT"/>
    <property type="match status" value="1"/>
</dbReference>
<comment type="catalytic activity">
    <reaction evidence="7">
        <text>[protein]-L-isoaspartate + S-adenosyl-L-methionine = [protein]-L-isoaspartate alpha-methyl ester + S-adenosyl-L-homocysteine</text>
        <dbReference type="Rhea" id="RHEA:12705"/>
        <dbReference type="Rhea" id="RHEA-COMP:12143"/>
        <dbReference type="Rhea" id="RHEA-COMP:12144"/>
        <dbReference type="ChEBI" id="CHEBI:57856"/>
        <dbReference type="ChEBI" id="CHEBI:59789"/>
        <dbReference type="ChEBI" id="CHEBI:90596"/>
        <dbReference type="ChEBI" id="CHEBI:90598"/>
        <dbReference type="EC" id="2.1.1.77"/>
    </reaction>
</comment>
<dbReference type="PANTHER" id="PTHR11579:SF0">
    <property type="entry name" value="PROTEIN-L-ISOASPARTATE(D-ASPARTATE) O-METHYLTRANSFERASE"/>
    <property type="match status" value="1"/>
</dbReference>
<evidence type="ECO:0000256" key="3">
    <source>
        <dbReference type="ARBA" id="ARBA00022490"/>
    </source>
</evidence>
<sequence length="216" mass="23912">MNYEQSRQKMVEIQMAGRGINDPRVIAALKKVPRHLFVEHALQARAYDDNALPIGEGQTISQPYIVALMSQALELKGAEKVLELGTGSGYQAAVLAELTFQVFTIERIDKIARKARKVIDEMKYHNIAITTGDGTLGWPKFAPYDRILVTAGAPDIPKACWEQLAEGGRMVIPVGDMNIQKLLLIDKVNGQETRKELCGCMFVPLVGKYGWQANGQ</sequence>
<evidence type="ECO:0000256" key="2">
    <source>
        <dbReference type="ARBA" id="ARBA00005369"/>
    </source>
</evidence>
<dbReference type="AlphaFoldDB" id="A0A933I9S9"/>
<dbReference type="GO" id="GO:0032259">
    <property type="term" value="P:methylation"/>
    <property type="evidence" value="ECO:0007669"/>
    <property type="project" value="UniProtKB-KW"/>
</dbReference>
<evidence type="ECO:0000256" key="4">
    <source>
        <dbReference type="ARBA" id="ARBA00022603"/>
    </source>
</evidence>
<dbReference type="Gene3D" id="3.40.50.150">
    <property type="entry name" value="Vaccinia Virus protein VP39"/>
    <property type="match status" value="1"/>
</dbReference>
<evidence type="ECO:0000256" key="5">
    <source>
        <dbReference type="ARBA" id="ARBA00022679"/>
    </source>
</evidence>
<dbReference type="InterPro" id="IPR000682">
    <property type="entry name" value="PCMT"/>
</dbReference>
<evidence type="ECO:0000313" key="8">
    <source>
        <dbReference type="EMBL" id="MBI4725937.1"/>
    </source>
</evidence>
<organism evidence="8 9">
    <name type="scientific">candidate division TA06 bacterium</name>
    <dbReference type="NCBI Taxonomy" id="2250710"/>
    <lineage>
        <taxon>Bacteria</taxon>
        <taxon>Bacteria division TA06</taxon>
    </lineage>
</organism>
<keyword evidence="4 7" id="KW-0489">Methyltransferase</keyword>
<dbReference type="FunFam" id="3.40.50.150:FF:000010">
    <property type="entry name" value="Protein-L-isoaspartate O-methyltransferase"/>
    <property type="match status" value="1"/>
</dbReference>
<evidence type="ECO:0000256" key="1">
    <source>
        <dbReference type="ARBA" id="ARBA00004496"/>
    </source>
</evidence>
<comment type="similarity">
    <text evidence="2 7">Belongs to the methyltransferase superfamily. L-isoaspartyl/D-aspartyl protein methyltransferase family.</text>
</comment>